<protein>
    <recommendedName>
        <fullName evidence="8">Phospholipase A2</fullName>
        <ecNumber evidence="8">3.1.1.4</ecNumber>
    </recommendedName>
</protein>
<comment type="similarity">
    <text evidence="7">Belongs to the phospholipase A2 family.</text>
</comment>
<dbReference type="CDD" id="cd00125">
    <property type="entry name" value="PLA2c"/>
    <property type="match status" value="1"/>
</dbReference>
<feature type="disulfide bond" evidence="6">
    <location>
        <begin position="96"/>
        <end position="123"/>
    </location>
</feature>
<comment type="subcellular location">
    <subcellularLocation>
        <location evidence="1 8">Secreted</location>
    </subcellularLocation>
</comment>
<dbReference type="PROSITE" id="PS00118">
    <property type="entry name" value="PA2_HIS"/>
    <property type="match status" value="1"/>
</dbReference>
<comment type="cofactor">
    <cofactor evidence="5">
        <name>Ca(2+)</name>
        <dbReference type="ChEBI" id="CHEBI:29108"/>
    </cofactor>
    <text evidence="5">Binds 1 Ca(2+) ion per subunit.</text>
</comment>
<evidence type="ECO:0000256" key="6">
    <source>
        <dbReference type="PIRSR" id="PIRSR601211-3"/>
    </source>
</evidence>
<dbReference type="SUPFAM" id="SSF48619">
    <property type="entry name" value="Phospholipase A2, PLA2"/>
    <property type="match status" value="1"/>
</dbReference>
<evidence type="ECO:0000256" key="3">
    <source>
        <dbReference type="ARBA" id="ARBA00023157"/>
    </source>
</evidence>
<evidence type="ECO:0000256" key="2">
    <source>
        <dbReference type="ARBA" id="ARBA00022525"/>
    </source>
</evidence>
<dbReference type="AlphaFoldDB" id="A0A9D4D3Y1"/>
<dbReference type="PANTHER" id="PTHR11716:SF100">
    <property type="entry name" value="PHOSPHOLIPASE A2"/>
    <property type="match status" value="1"/>
</dbReference>
<evidence type="ECO:0000313" key="11">
    <source>
        <dbReference type="Proteomes" id="UP000828390"/>
    </source>
</evidence>
<comment type="caution">
    <text evidence="10">The sequence shown here is derived from an EMBL/GenBank/DDBJ whole genome shotgun (WGS) entry which is preliminary data.</text>
</comment>
<dbReference type="PANTHER" id="PTHR11716">
    <property type="entry name" value="PHOSPHOLIPASE A2 FAMILY MEMBER"/>
    <property type="match status" value="1"/>
</dbReference>
<feature type="disulfide bond" evidence="6">
    <location>
        <begin position="63"/>
        <end position="80"/>
    </location>
</feature>
<dbReference type="PRINTS" id="PR00389">
    <property type="entry name" value="PHPHLIPASEA2"/>
</dbReference>
<dbReference type="EMBL" id="JAIWYP010000011">
    <property type="protein sequence ID" value="KAH3737712.1"/>
    <property type="molecule type" value="Genomic_DNA"/>
</dbReference>
<dbReference type="InterPro" id="IPR033112">
    <property type="entry name" value="PLA2_Asp_AS"/>
</dbReference>
<keyword evidence="11" id="KW-1185">Reference proteome</keyword>
<feature type="binding site" evidence="5">
    <location>
        <position position="66"/>
    </location>
    <ligand>
        <name>Ca(2+)</name>
        <dbReference type="ChEBI" id="CHEBI:29108"/>
    </ligand>
</feature>
<reference evidence="10" key="2">
    <citation type="submission" date="2020-11" db="EMBL/GenBank/DDBJ databases">
        <authorList>
            <person name="McCartney M.A."/>
            <person name="Auch B."/>
            <person name="Kono T."/>
            <person name="Mallez S."/>
            <person name="Becker A."/>
            <person name="Gohl D.M."/>
            <person name="Silverstein K.A.T."/>
            <person name="Koren S."/>
            <person name="Bechman K.B."/>
            <person name="Herman A."/>
            <person name="Abrahante J.E."/>
            <person name="Garbe J."/>
        </authorList>
    </citation>
    <scope>NUCLEOTIDE SEQUENCE</scope>
    <source>
        <strain evidence="10">Duluth1</strain>
        <tissue evidence="10">Whole animal</tissue>
    </source>
</reference>
<feature type="binding site" evidence="5">
    <location>
        <position position="64"/>
    </location>
    <ligand>
        <name>Ca(2+)</name>
        <dbReference type="ChEBI" id="CHEBI:29108"/>
    </ligand>
</feature>
<feature type="disulfide bond" evidence="6">
    <location>
        <begin position="117"/>
        <end position="128"/>
    </location>
</feature>
<dbReference type="Gene3D" id="1.20.90.10">
    <property type="entry name" value="Phospholipase A2 domain"/>
    <property type="match status" value="1"/>
</dbReference>
<keyword evidence="8" id="KW-0732">Signal</keyword>
<dbReference type="GO" id="GO:0006644">
    <property type="term" value="P:phospholipid metabolic process"/>
    <property type="evidence" value="ECO:0007669"/>
    <property type="project" value="InterPro"/>
</dbReference>
<feature type="active site" evidence="4">
    <location>
        <position position="131"/>
    </location>
</feature>
<dbReference type="PROSITE" id="PS00119">
    <property type="entry name" value="PA2_ASP"/>
    <property type="match status" value="1"/>
</dbReference>
<dbReference type="InterPro" id="IPR033113">
    <property type="entry name" value="PLA2_histidine"/>
</dbReference>
<feature type="binding site" evidence="5">
    <location>
        <position position="62"/>
    </location>
    <ligand>
        <name>Ca(2+)</name>
        <dbReference type="ChEBI" id="CHEBI:29108"/>
    </ligand>
</feature>
<dbReference type="GO" id="GO:0005509">
    <property type="term" value="F:calcium ion binding"/>
    <property type="evidence" value="ECO:0007669"/>
    <property type="project" value="InterPro"/>
</dbReference>
<dbReference type="InterPro" id="IPR036444">
    <property type="entry name" value="PLipase_A2_dom_sf"/>
</dbReference>
<keyword evidence="2 8" id="KW-0964">Secreted</keyword>
<dbReference type="GO" id="GO:0050482">
    <property type="term" value="P:arachidonate secretion"/>
    <property type="evidence" value="ECO:0007669"/>
    <property type="project" value="InterPro"/>
</dbReference>
<evidence type="ECO:0000256" key="1">
    <source>
        <dbReference type="ARBA" id="ARBA00004613"/>
    </source>
</evidence>
<keyword evidence="5" id="KW-0479">Metal-binding</keyword>
<feature type="signal peptide" evidence="8">
    <location>
        <begin position="1"/>
        <end position="23"/>
    </location>
</feature>
<keyword evidence="8" id="KW-0443">Lipid metabolism</keyword>
<reference evidence="10" key="1">
    <citation type="journal article" date="2019" name="bioRxiv">
        <title>The Genome of the Zebra Mussel, Dreissena polymorpha: A Resource for Invasive Species Research.</title>
        <authorList>
            <person name="McCartney M.A."/>
            <person name="Auch B."/>
            <person name="Kono T."/>
            <person name="Mallez S."/>
            <person name="Zhang Y."/>
            <person name="Obille A."/>
            <person name="Becker A."/>
            <person name="Abrahante J.E."/>
            <person name="Garbe J."/>
            <person name="Badalamenti J.P."/>
            <person name="Herman A."/>
            <person name="Mangelson H."/>
            <person name="Liachko I."/>
            <person name="Sullivan S."/>
            <person name="Sone E.D."/>
            <person name="Koren S."/>
            <person name="Silverstein K.A.T."/>
            <person name="Beckman K.B."/>
            <person name="Gohl D.M."/>
        </authorList>
    </citation>
    <scope>NUCLEOTIDE SEQUENCE</scope>
    <source>
        <strain evidence="10">Duluth1</strain>
        <tissue evidence="10">Whole animal</tissue>
    </source>
</reference>
<keyword evidence="3 6" id="KW-1015">Disulfide bond</keyword>
<evidence type="ECO:0000256" key="5">
    <source>
        <dbReference type="PIRSR" id="PIRSR601211-2"/>
    </source>
</evidence>
<evidence type="ECO:0000256" key="8">
    <source>
        <dbReference type="RuleBase" id="RU361236"/>
    </source>
</evidence>
<dbReference type="GO" id="GO:0016042">
    <property type="term" value="P:lipid catabolic process"/>
    <property type="evidence" value="ECO:0007669"/>
    <property type="project" value="InterPro"/>
</dbReference>
<dbReference type="GO" id="GO:0047498">
    <property type="term" value="F:calcium-dependent phospholipase A2 activity"/>
    <property type="evidence" value="ECO:0007669"/>
    <property type="project" value="TreeGrafter"/>
</dbReference>
<evidence type="ECO:0000313" key="10">
    <source>
        <dbReference type="EMBL" id="KAH3737712.1"/>
    </source>
</evidence>
<dbReference type="Proteomes" id="UP000828390">
    <property type="component" value="Unassembled WGS sequence"/>
</dbReference>
<accession>A0A9D4D3Y1</accession>
<dbReference type="SMART" id="SM00085">
    <property type="entry name" value="PA2c"/>
    <property type="match status" value="1"/>
</dbReference>
<gene>
    <name evidence="10" type="ORF">DPMN_044305</name>
</gene>
<dbReference type="GO" id="GO:0005543">
    <property type="term" value="F:phospholipid binding"/>
    <property type="evidence" value="ECO:0007669"/>
    <property type="project" value="TreeGrafter"/>
</dbReference>
<proteinExistence type="inferred from homology"/>
<comment type="catalytic activity">
    <reaction evidence="8">
        <text>a 1,2-diacyl-sn-glycero-3-phosphocholine + H2O = a 1-acyl-sn-glycero-3-phosphocholine + a fatty acid + H(+)</text>
        <dbReference type="Rhea" id="RHEA:15801"/>
        <dbReference type="ChEBI" id="CHEBI:15377"/>
        <dbReference type="ChEBI" id="CHEBI:15378"/>
        <dbReference type="ChEBI" id="CHEBI:28868"/>
        <dbReference type="ChEBI" id="CHEBI:57643"/>
        <dbReference type="ChEBI" id="CHEBI:58168"/>
        <dbReference type="EC" id="3.1.1.4"/>
    </reaction>
</comment>
<keyword evidence="5 8" id="KW-0106">Calcium</keyword>
<feature type="active site" evidence="4">
    <location>
        <position position="83"/>
    </location>
</feature>
<feature type="binding site" evidence="5">
    <location>
        <position position="84"/>
    </location>
    <ligand>
        <name>Ca(2+)</name>
        <dbReference type="ChEBI" id="CHEBI:29108"/>
    </ligand>
</feature>
<feature type="domain" description="Phospholipase A2-like central" evidence="9">
    <location>
        <begin position="37"/>
        <end position="156"/>
    </location>
</feature>
<dbReference type="InterPro" id="IPR001211">
    <property type="entry name" value="PLA2"/>
</dbReference>
<name>A0A9D4D3Y1_DREPO</name>
<dbReference type="GO" id="GO:0005576">
    <property type="term" value="C:extracellular region"/>
    <property type="evidence" value="ECO:0007669"/>
    <property type="project" value="UniProtKB-SubCell"/>
</dbReference>
<feature type="disulfide bond" evidence="6">
    <location>
        <begin position="79"/>
        <end position="137"/>
    </location>
</feature>
<keyword evidence="8" id="KW-0378">Hydrolase</keyword>
<evidence type="ECO:0000256" key="4">
    <source>
        <dbReference type="PIRSR" id="PIRSR601211-1"/>
    </source>
</evidence>
<feature type="disulfide bond" evidence="6">
    <location>
        <begin position="86"/>
        <end position="130"/>
    </location>
</feature>
<dbReference type="EC" id="3.1.1.4" evidence="8"/>
<dbReference type="Pfam" id="PF00068">
    <property type="entry name" value="Phospholip_A2_1"/>
    <property type="match status" value="1"/>
</dbReference>
<evidence type="ECO:0000259" key="9">
    <source>
        <dbReference type="SMART" id="SM00085"/>
    </source>
</evidence>
<organism evidence="10 11">
    <name type="scientific">Dreissena polymorpha</name>
    <name type="common">Zebra mussel</name>
    <name type="synonym">Mytilus polymorpha</name>
    <dbReference type="NCBI Taxonomy" id="45954"/>
    <lineage>
        <taxon>Eukaryota</taxon>
        <taxon>Metazoa</taxon>
        <taxon>Spiralia</taxon>
        <taxon>Lophotrochozoa</taxon>
        <taxon>Mollusca</taxon>
        <taxon>Bivalvia</taxon>
        <taxon>Autobranchia</taxon>
        <taxon>Heteroconchia</taxon>
        <taxon>Euheterodonta</taxon>
        <taxon>Imparidentia</taxon>
        <taxon>Neoheterodontei</taxon>
        <taxon>Myida</taxon>
        <taxon>Dreissenoidea</taxon>
        <taxon>Dreissenidae</taxon>
        <taxon>Dreissena</taxon>
    </lineage>
</organism>
<dbReference type="InterPro" id="IPR016090">
    <property type="entry name" value="PLA2-like_dom"/>
</dbReference>
<sequence>MDFKYSCTIYLICLLVCIVDVFSTSLEASRVDRVRRNAFQMCHMINQYTGRSCLSFNPYGCFCGYGQMGSQPVDDADRCCKAHDDCYGEVHTEHHCSFWSGLFVGYNHQCADPGCVCEDEAKCARKVCDCDLQLAKCLGKSEFNPQYQHYDRSQCV</sequence>
<feature type="chain" id="PRO_5039758124" description="Phospholipase A2" evidence="8">
    <location>
        <begin position="24"/>
        <end position="156"/>
    </location>
</feature>
<evidence type="ECO:0000256" key="7">
    <source>
        <dbReference type="RuleBase" id="RU003654"/>
    </source>
</evidence>